<dbReference type="InterPro" id="IPR003607">
    <property type="entry name" value="HD/PDEase_dom"/>
</dbReference>
<name>A0A840RCA2_9NEIS</name>
<sequence>MDLVAHLLNSLFTMASLVEARDPYTGGHLWRVSQLSYLMAQDLGLPPEAVAQITLGGFLHDLGKIGVPDAILHKKGPLTDEEYAVIRTHPDTGARLLGNHPLAYLALDAVLKHHETPDGKGYPLGLGGEEIPLAAGIVGIADAFDAMTSTRPYRKGMPIVDALDIIHSKLDTQFDRVLGERFIEMGRTGVFDEIVGHSEPGIRLQSCPSCGPIIAVPRKTRSGDVVACPACRTRIKIVGNHEDWLLVPLPEKESSPPLQLDPDLVRAMAHTIRTALSDSVRISA</sequence>
<proteinExistence type="predicted"/>
<dbReference type="PROSITE" id="PS51831">
    <property type="entry name" value="HD"/>
    <property type="match status" value="1"/>
</dbReference>
<dbReference type="Proteomes" id="UP000543030">
    <property type="component" value="Unassembled WGS sequence"/>
</dbReference>
<keyword evidence="3" id="KW-0240">DNA-directed RNA polymerase</keyword>
<keyword evidence="4" id="KW-1185">Reference proteome</keyword>
<evidence type="ECO:0000259" key="1">
    <source>
        <dbReference type="PROSITE" id="PS51831"/>
    </source>
</evidence>
<reference evidence="3 4" key="1">
    <citation type="submission" date="2020-08" db="EMBL/GenBank/DDBJ databases">
        <title>Genomic Encyclopedia of Type Strains, Phase IV (KMG-IV): sequencing the most valuable type-strain genomes for metagenomic binning, comparative biology and taxonomic classification.</title>
        <authorList>
            <person name="Goeker M."/>
        </authorList>
    </citation>
    <scope>NUCLEOTIDE SEQUENCE [LARGE SCALE GENOMIC DNA]</scope>
    <source>
        <strain evidence="3 4">DSM 18233</strain>
    </source>
</reference>
<evidence type="ECO:0000313" key="3">
    <source>
        <dbReference type="EMBL" id="MBB5189952.1"/>
    </source>
</evidence>
<accession>A0A840RCA2</accession>
<feature type="domain" description="HD" evidence="1">
    <location>
        <begin position="25"/>
        <end position="147"/>
    </location>
</feature>
<dbReference type="PANTHER" id="PTHR43155">
    <property type="entry name" value="CYCLIC DI-GMP PHOSPHODIESTERASE PA4108-RELATED"/>
    <property type="match status" value="1"/>
</dbReference>
<dbReference type="Pfam" id="PF13487">
    <property type="entry name" value="HD_5"/>
    <property type="match status" value="1"/>
</dbReference>
<dbReference type="InterPro" id="IPR037522">
    <property type="entry name" value="HD_GYP_dom"/>
</dbReference>
<dbReference type="GO" id="GO:0008081">
    <property type="term" value="F:phosphoric diester hydrolase activity"/>
    <property type="evidence" value="ECO:0007669"/>
    <property type="project" value="UniProtKB-ARBA"/>
</dbReference>
<dbReference type="PANTHER" id="PTHR43155:SF2">
    <property type="entry name" value="CYCLIC DI-GMP PHOSPHODIESTERASE PA4108"/>
    <property type="match status" value="1"/>
</dbReference>
<protein>
    <submittedName>
        <fullName evidence="3">DNA-directed RNA polymerase subunit RPC12/RpoP</fullName>
    </submittedName>
</protein>
<dbReference type="Gene3D" id="2.20.28.160">
    <property type="match status" value="1"/>
</dbReference>
<dbReference type="RefSeq" id="WP_184097493.1">
    <property type="nucleotide sequence ID" value="NZ_JACHHN010000001.1"/>
</dbReference>
<evidence type="ECO:0000259" key="2">
    <source>
        <dbReference type="PROSITE" id="PS51832"/>
    </source>
</evidence>
<gene>
    <name evidence="3" type="ORF">HNQ50_000662</name>
</gene>
<dbReference type="GO" id="GO:0000428">
    <property type="term" value="C:DNA-directed RNA polymerase complex"/>
    <property type="evidence" value="ECO:0007669"/>
    <property type="project" value="UniProtKB-KW"/>
</dbReference>
<dbReference type="AlphaFoldDB" id="A0A840RCA2"/>
<organism evidence="3 4">
    <name type="scientific">Silvimonas terrae</name>
    <dbReference type="NCBI Taxonomy" id="300266"/>
    <lineage>
        <taxon>Bacteria</taxon>
        <taxon>Pseudomonadati</taxon>
        <taxon>Pseudomonadota</taxon>
        <taxon>Betaproteobacteria</taxon>
        <taxon>Neisseriales</taxon>
        <taxon>Chitinibacteraceae</taxon>
        <taxon>Silvimonas</taxon>
    </lineage>
</organism>
<dbReference type="PROSITE" id="PS51832">
    <property type="entry name" value="HD_GYP"/>
    <property type="match status" value="1"/>
</dbReference>
<dbReference type="CDD" id="cd00077">
    <property type="entry name" value="HDc"/>
    <property type="match status" value="1"/>
</dbReference>
<dbReference type="EMBL" id="JACHHN010000001">
    <property type="protein sequence ID" value="MBB5189952.1"/>
    <property type="molecule type" value="Genomic_DNA"/>
</dbReference>
<dbReference type="Gene3D" id="1.10.3210.10">
    <property type="entry name" value="Hypothetical protein af1432"/>
    <property type="match status" value="1"/>
</dbReference>
<dbReference type="InterPro" id="IPR006674">
    <property type="entry name" value="HD_domain"/>
</dbReference>
<evidence type="ECO:0000313" key="4">
    <source>
        <dbReference type="Proteomes" id="UP000543030"/>
    </source>
</evidence>
<dbReference type="SMART" id="SM00471">
    <property type="entry name" value="HDc"/>
    <property type="match status" value="1"/>
</dbReference>
<feature type="domain" description="HD-GYP" evidence="2">
    <location>
        <begin position="3"/>
        <end position="198"/>
    </location>
</feature>
<dbReference type="SUPFAM" id="SSF109604">
    <property type="entry name" value="HD-domain/PDEase-like"/>
    <property type="match status" value="1"/>
</dbReference>
<keyword evidence="3" id="KW-0804">Transcription</keyword>
<comment type="caution">
    <text evidence="3">The sequence shown here is derived from an EMBL/GenBank/DDBJ whole genome shotgun (WGS) entry which is preliminary data.</text>
</comment>